<protein>
    <recommendedName>
        <fullName evidence="3">ATP-binding protein</fullName>
    </recommendedName>
</protein>
<evidence type="ECO:0008006" key="3">
    <source>
        <dbReference type="Google" id="ProtNLM"/>
    </source>
</evidence>
<keyword evidence="1" id="KW-0732">Signal</keyword>
<accession>A0AAU2H148</accession>
<evidence type="ECO:0000313" key="2">
    <source>
        <dbReference type="EMBL" id="WTU40720.1"/>
    </source>
</evidence>
<sequence length="139" mass="13429">MARNQAGGARRGRVLLRAGLTATAAGAALAGATGAAQAAPGPAGMVGQAVADPGVAVDGPTRSVTGDLSAGLTNGLAPAKTLSLNPFAKTPVDPLDNAVGTQIADFKPVSTAIATAPLHESGALKDFPLIGTATRLLPG</sequence>
<feature type="chain" id="PRO_5043423836" description="ATP-binding protein" evidence="1">
    <location>
        <begin position="39"/>
        <end position="139"/>
    </location>
</feature>
<dbReference type="EMBL" id="CP108253">
    <property type="protein sequence ID" value="WTU40720.1"/>
    <property type="molecule type" value="Genomic_DNA"/>
</dbReference>
<feature type="signal peptide" evidence="1">
    <location>
        <begin position="1"/>
        <end position="38"/>
    </location>
</feature>
<evidence type="ECO:0000256" key="1">
    <source>
        <dbReference type="SAM" id="SignalP"/>
    </source>
</evidence>
<gene>
    <name evidence="2" type="ORF">OHV25_14520</name>
</gene>
<proteinExistence type="predicted"/>
<dbReference type="AlphaFoldDB" id="A0AAU2H148"/>
<name>A0AAU2H148_9ACTN</name>
<organism evidence="2">
    <name type="scientific">Streptomyces sp. NBC_00060</name>
    <dbReference type="NCBI Taxonomy" id="2975636"/>
    <lineage>
        <taxon>Bacteria</taxon>
        <taxon>Bacillati</taxon>
        <taxon>Actinomycetota</taxon>
        <taxon>Actinomycetes</taxon>
        <taxon>Kitasatosporales</taxon>
        <taxon>Streptomycetaceae</taxon>
        <taxon>Streptomyces</taxon>
    </lineage>
</organism>
<reference evidence="2" key="1">
    <citation type="submission" date="2022-10" db="EMBL/GenBank/DDBJ databases">
        <title>The complete genomes of actinobacterial strains from the NBC collection.</title>
        <authorList>
            <person name="Joergensen T.S."/>
            <person name="Alvarez Arevalo M."/>
            <person name="Sterndorff E.B."/>
            <person name="Faurdal D."/>
            <person name="Vuksanovic O."/>
            <person name="Mourched A.-S."/>
            <person name="Charusanti P."/>
            <person name="Shaw S."/>
            <person name="Blin K."/>
            <person name="Weber T."/>
        </authorList>
    </citation>
    <scope>NUCLEOTIDE SEQUENCE</scope>
    <source>
        <strain evidence="2">NBC_00060</strain>
    </source>
</reference>